<dbReference type="RefSeq" id="WP_009345489.1">
    <property type="nucleotide sequence ID" value="NZ_JBBNGY010000007.1"/>
</dbReference>
<name>A0A379C616_9FIRM</name>
<reference evidence="1 2" key="1">
    <citation type="submission" date="2018-06" db="EMBL/GenBank/DDBJ databases">
        <authorList>
            <consortium name="Pathogen Informatics"/>
            <person name="Doyle S."/>
        </authorList>
    </citation>
    <scope>NUCLEOTIDE SEQUENCE [LARGE SCALE GENOMIC DNA]</scope>
    <source>
        <strain evidence="1 2">NCTC13149</strain>
    </source>
</reference>
<dbReference type="Proteomes" id="UP000255517">
    <property type="component" value="Unassembled WGS sequence"/>
</dbReference>
<evidence type="ECO:0000313" key="1">
    <source>
        <dbReference type="EMBL" id="SUB57549.1"/>
    </source>
</evidence>
<dbReference type="EMBL" id="UGSZ01000001">
    <property type="protein sequence ID" value="SUB57549.1"/>
    <property type="molecule type" value="Genomic_DNA"/>
</dbReference>
<gene>
    <name evidence="1" type="ORF">NCTC13149_01392</name>
</gene>
<dbReference type="AlphaFoldDB" id="A0A379C616"/>
<evidence type="ECO:0000313" key="2">
    <source>
        <dbReference type="Proteomes" id="UP000255517"/>
    </source>
</evidence>
<proteinExistence type="predicted"/>
<organism evidence="1 2">
    <name type="scientific">Peptoniphilus lacrimalis</name>
    <dbReference type="NCBI Taxonomy" id="33031"/>
    <lineage>
        <taxon>Bacteria</taxon>
        <taxon>Bacillati</taxon>
        <taxon>Bacillota</taxon>
        <taxon>Tissierellia</taxon>
        <taxon>Tissierellales</taxon>
        <taxon>Peptoniphilaceae</taxon>
        <taxon>Peptoniphilus</taxon>
    </lineage>
</organism>
<accession>A0A379C616</accession>
<sequence length="40" mass="4789">MTYLCHDIFMIRTPALPLSVAENLYTVDKKEVWNYKKIRS</sequence>
<protein>
    <submittedName>
        <fullName evidence="1">Uncharacterized protein</fullName>
    </submittedName>
</protein>